<protein>
    <submittedName>
        <fullName evidence="2">Uncharacterized protein</fullName>
    </submittedName>
</protein>
<accession>U6RNB8</accession>
<dbReference type="PATRIC" id="fig|1121098.3.peg.922"/>
<dbReference type="SUPFAM" id="SSF143456">
    <property type="entry name" value="VC0467-like"/>
    <property type="match status" value="1"/>
</dbReference>
<dbReference type="HOGENOM" id="CLU_057596_2_1_10"/>
<evidence type="ECO:0000313" key="3">
    <source>
        <dbReference type="Proteomes" id="UP000017831"/>
    </source>
</evidence>
<dbReference type="eggNOG" id="COG1678">
    <property type="taxonomic scope" value="Bacteria"/>
</dbReference>
<proteinExistence type="inferred from homology"/>
<evidence type="ECO:0000256" key="1">
    <source>
        <dbReference type="ARBA" id="ARBA00009600"/>
    </source>
</evidence>
<dbReference type="AlphaFoldDB" id="U6RNB8"/>
<dbReference type="Proteomes" id="UP000017831">
    <property type="component" value="Unassembled WGS sequence"/>
</dbReference>
<evidence type="ECO:0000313" key="2">
    <source>
        <dbReference type="EMBL" id="EOA56723.1"/>
    </source>
</evidence>
<keyword evidence="3" id="KW-1185">Reference proteome</keyword>
<dbReference type="InterPro" id="IPR003774">
    <property type="entry name" value="AlgH-like"/>
</dbReference>
<reference evidence="2 3" key="1">
    <citation type="submission" date="2013-04" db="EMBL/GenBank/DDBJ databases">
        <title>The Genome Sequence of Bacteroides massiliensis DSM 17679.</title>
        <authorList>
            <consortium name="The Broad Institute Genomics Platform"/>
            <person name="Earl A."/>
            <person name="Ward D."/>
            <person name="Feldgarden M."/>
            <person name="Gevers D."/>
            <person name="Martens E."/>
            <person name="Fenner L."/>
            <person name="Roux V."/>
            <person name="Mallet M.N."/>
            <person name="Raoult D."/>
            <person name="Walker B."/>
            <person name="Young S."/>
            <person name="Zeng Q."/>
            <person name="Gargeya S."/>
            <person name="Fitzgerald M."/>
            <person name="Haas B."/>
            <person name="Abouelleil A."/>
            <person name="Allen A.W."/>
            <person name="Alvarado L."/>
            <person name="Arachchi H.M."/>
            <person name="Berlin A.M."/>
            <person name="Chapman S.B."/>
            <person name="Gainer-Dewar J."/>
            <person name="Goldberg J."/>
            <person name="Griggs A."/>
            <person name="Gujja S."/>
            <person name="Hansen M."/>
            <person name="Howarth C."/>
            <person name="Imamovic A."/>
            <person name="Ireland A."/>
            <person name="Larimer J."/>
            <person name="McCowan C."/>
            <person name="Murphy C."/>
            <person name="Pearson M."/>
            <person name="Poon T.W."/>
            <person name="Priest M."/>
            <person name="Roberts A."/>
            <person name="Saif S."/>
            <person name="Shea T."/>
            <person name="Sisk P."/>
            <person name="Sykes S."/>
            <person name="Wortman J."/>
            <person name="Nusbaum C."/>
            <person name="Birren B."/>
        </authorList>
    </citation>
    <scope>NUCLEOTIDE SEQUENCE [LARGE SCALE GENOMIC DNA]</scope>
    <source>
        <strain evidence="3">B84634 / Timone 84634 / DSM 17679 / JCM 13223</strain>
    </source>
</reference>
<dbReference type="PANTHER" id="PTHR30327:SF1">
    <property type="entry name" value="UPF0301 PROTEIN YQGE"/>
    <property type="match status" value="1"/>
</dbReference>
<dbReference type="GO" id="GO:0005829">
    <property type="term" value="C:cytosol"/>
    <property type="evidence" value="ECO:0007669"/>
    <property type="project" value="TreeGrafter"/>
</dbReference>
<dbReference type="Pfam" id="PF02622">
    <property type="entry name" value="DUF179"/>
    <property type="match status" value="1"/>
</dbReference>
<gene>
    <name evidence="2" type="ORF">HMPREF1534_00913</name>
</gene>
<organism evidence="2 3">
    <name type="scientific">Phocaeicola massiliensis B84634 = Timone 84634 = DSM 17679 = JCM 13223</name>
    <dbReference type="NCBI Taxonomy" id="1121098"/>
    <lineage>
        <taxon>Bacteria</taxon>
        <taxon>Pseudomonadati</taxon>
        <taxon>Bacteroidota</taxon>
        <taxon>Bacteroidia</taxon>
        <taxon>Bacteroidales</taxon>
        <taxon>Bacteroidaceae</taxon>
        <taxon>Phocaeicola</taxon>
    </lineage>
</organism>
<dbReference type="Gene3D" id="3.40.1740.10">
    <property type="entry name" value="VC0467-like"/>
    <property type="match status" value="1"/>
</dbReference>
<comment type="similarity">
    <text evidence="1">Belongs to the UPF0301 (AlgH) family.</text>
</comment>
<dbReference type="PANTHER" id="PTHR30327">
    <property type="entry name" value="UNCHARACTERIZED PROTEIN YQGE"/>
    <property type="match status" value="1"/>
</dbReference>
<comment type="caution">
    <text evidence="2">The sequence shown here is derived from an EMBL/GenBank/DDBJ whole genome shotgun (WGS) entry which is preliminary data.</text>
</comment>
<sequence>MRVFQIESGRVLPMKGDILISSPFFRGHDLTRSVVLLLEHNEEGSMGIILNKEFRNHILLNELLPPLEFAQRVPIYKGGPVSRETIFFLHTLEDLKGAIPLANGLYVNGNFGEVQKYILDGKPVEGVFRFFSGYVGWEKGQLIKEIEEKSWLIVDSNKEMLQDLNFCDLWHTMLAKLGGRYAIWARYPQYPMLN</sequence>
<dbReference type="EMBL" id="AQHY01000010">
    <property type="protein sequence ID" value="EOA56723.1"/>
    <property type="molecule type" value="Genomic_DNA"/>
</dbReference>
<dbReference type="STRING" id="1121098.HMPREF1534_00913"/>
<name>U6RNB8_9BACT</name>